<comment type="caution">
    <text evidence="2">The sequence shown here is derived from an EMBL/GenBank/DDBJ whole genome shotgun (WGS) entry which is preliminary data.</text>
</comment>
<proteinExistence type="predicted"/>
<feature type="chain" id="PRO_5040844213" evidence="1">
    <location>
        <begin position="28"/>
        <end position="189"/>
    </location>
</feature>
<feature type="signal peptide" evidence="1">
    <location>
        <begin position="1"/>
        <end position="27"/>
    </location>
</feature>
<evidence type="ECO:0000313" key="3">
    <source>
        <dbReference type="Proteomes" id="UP001144352"/>
    </source>
</evidence>
<accession>A0A9W6LDB1</accession>
<organism evidence="2 3">
    <name type="scientific">Geobacter hydrogenophilus</name>
    <dbReference type="NCBI Taxonomy" id="40983"/>
    <lineage>
        <taxon>Bacteria</taxon>
        <taxon>Pseudomonadati</taxon>
        <taxon>Thermodesulfobacteriota</taxon>
        <taxon>Desulfuromonadia</taxon>
        <taxon>Geobacterales</taxon>
        <taxon>Geobacteraceae</taxon>
        <taxon>Geobacter</taxon>
    </lineage>
</organism>
<dbReference type="Proteomes" id="UP001144352">
    <property type="component" value="Unassembled WGS sequence"/>
</dbReference>
<evidence type="ECO:0000256" key="1">
    <source>
        <dbReference type="SAM" id="SignalP"/>
    </source>
</evidence>
<dbReference type="EMBL" id="BSDS01000001">
    <property type="protein sequence ID" value="GLI38326.1"/>
    <property type="molecule type" value="Genomic_DNA"/>
</dbReference>
<evidence type="ECO:0000313" key="2">
    <source>
        <dbReference type="EMBL" id="GLI38326.1"/>
    </source>
</evidence>
<sequence length="189" mass="21296">MKLYRFFTCLILLSMSVAFILTVSAQASEESDLDDLHLRFATKHGELTFVNKEGKLDVNAVEAKLDGKSILSSINQKDGWGVSLVIMIPDSHANPYQRTTKTKPPTRPLKIDRIVVAEGRSIDCVNQFIILDFTGEKPFVSERFGYNPEGKSCLHFVRAKWGKKESYIYLNGPDKFVYYTGGRVIGPLE</sequence>
<gene>
    <name evidence="2" type="ORF">GHYDROH2_18270</name>
</gene>
<dbReference type="AlphaFoldDB" id="A0A9W6LDB1"/>
<keyword evidence="3" id="KW-1185">Reference proteome</keyword>
<dbReference type="RefSeq" id="WP_214187606.1">
    <property type="nucleotide sequence ID" value="NZ_BSDS01000001.1"/>
</dbReference>
<keyword evidence="1" id="KW-0732">Signal</keyword>
<protein>
    <submittedName>
        <fullName evidence="2">Uncharacterized protein</fullName>
    </submittedName>
</protein>
<reference evidence="2" key="1">
    <citation type="submission" date="2022-12" db="EMBL/GenBank/DDBJ databases">
        <title>Reference genome sequencing for broad-spectrum identification of bacterial and archaeal isolates by mass spectrometry.</title>
        <authorList>
            <person name="Sekiguchi Y."/>
            <person name="Tourlousse D.M."/>
        </authorList>
    </citation>
    <scope>NUCLEOTIDE SEQUENCE</scope>
    <source>
        <strain evidence="2">H2</strain>
    </source>
</reference>
<name>A0A9W6LDB1_9BACT</name>